<comment type="caution">
    <text evidence="1">The sequence shown here is derived from an EMBL/GenBank/DDBJ whole genome shotgun (WGS) entry which is preliminary data.</text>
</comment>
<evidence type="ECO:0000313" key="2">
    <source>
        <dbReference type="Proteomes" id="UP001344447"/>
    </source>
</evidence>
<reference evidence="1 2" key="1">
    <citation type="submission" date="2023-11" db="EMBL/GenBank/DDBJ databases">
        <title>Dfirmibasis_genome.</title>
        <authorList>
            <person name="Edelbroek B."/>
            <person name="Kjellin J."/>
            <person name="Jerlstrom-Hultqvist J."/>
            <person name="Soderbom F."/>
        </authorList>
    </citation>
    <scope>NUCLEOTIDE SEQUENCE [LARGE SCALE GENOMIC DNA]</scope>
    <source>
        <strain evidence="1 2">TNS-C-14</strain>
    </source>
</reference>
<dbReference type="PANTHER" id="PTHR31252">
    <property type="entry name" value="DUF4419 DOMAIN-CONTAINING PROTEIN"/>
    <property type="match status" value="1"/>
</dbReference>
<dbReference type="Pfam" id="PF14388">
    <property type="entry name" value="DUF4419"/>
    <property type="match status" value="1"/>
</dbReference>
<protein>
    <submittedName>
        <fullName evidence="1">Uncharacterized protein</fullName>
    </submittedName>
</protein>
<gene>
    <name evidence="1" type="ORF">RB653_009692</name>
</gene>
<dbReference type="EMBL" id="JAVFKY010000008">
    <property type="protein sequence ID" value="KAK5574417.1"/>
    <property type="molecule type" value="Genomic_DNA"/>
</dbReference>
<dbReference type="PANTHER" id="PTHR31252:SF12">
    <property type="entry name" value="DUF4419 DOMAIN-CONTAINING PROTEIN"/>
    <property type="match status" value="1"/>
</dbReference>
<accession>A0AAN7YT41</accession>
<dbReference type="Proteomes" id="UP001344447">
    <property type="component" value="Unassembled WGS sequence"/>
</dbReference>
<dbReference type="AlphaFoldDB" id="A0AAN7YT41"/>
<dbReference type="InterPro" id="IPR025533">
    <property type="entry name" value="DUF4419"/>
</dbReference>
<organism evidence="1 2">
    <name type="scientific">Dictyostelium firmibasis</name>
    <dbReference type="NCBI Taxonomy" id="79012"/>
    <lineage>
        <taxon>Eukaryota</taxon>
        <taxon>Amoebozoa</taxon>
        <taxon>Evosea</taxon>
        <taxon>Eumycetozoa</taxon>
        <taxon>Dictyostelia</taxon>
        <taxon>Dictyosteliales</taxon>
        <taxon>Dictyosteliaceae</taxon>
        <taxon>Dictyostelium</taxon>
    </lineage>
</organism>
<evidence type="ECO:0000313" key="1">
    <source>
        <dbReference type="EMBL" id="KAK5574417.1"/>
    </source>
</evidence>
<name>A0AAN7YT41_9MYCE</name>
<proteinExistence type="predicted"/>
<keyword evidence="2" id="KW-1185">Reference proteome</keyword>
<sequence length="386" mass="44444">MIYSGDAIIEKTNSSITFKVCSTIKSEVKYEDFSIDSIMNYQEPAEEYDEEGSLIGEAIEKPKEKEIINSSLNEKSKFIGCNSFFHSAVKAFSEHHELSIRPDDVWMAILNNFSTYVNKYAEEMRDSFVDFDGKKLLTVETNYPILRTPFDNLTLELIKEIEKNIKDPSIRDWIIPNFSTTTNTDRVVFASTLMSTVKSFFDFKCYTRCGLPSVTLFGTVQDWLNLKDRIERLKEFEISKEGSHKLMDEWVSMLHPVIDEFISTASGNPNIKWWSLIADERAISGGPMITGWITVFSIFNKKSICIFDNQEYWSNGREKRKQNPYTWLRVGYHAVLNGYLSTPILLVEGSNRYKSTLFAGHMAIQIDENSPTTIKPSLDWCLVIDR</sequence>